<dbReference type="InterPro" id="IPR036428">
    <property type="entry name" value="PCD_sf"/>
</dbReference>
<organism evidence="7 8">
    <name type="scientific">Nocardioides psychrotolerans</name>
    <dbReference type="NCBI Taxonomy" id="1005945"/>
    <lineage>
        <taxon>Bacteria</taxon>
        <taxon>Bacillati</taxon>
        <taxon>Actinomycetota</taxon>
        <taxon>Actinomycetes</taxon>
        <taxon>Propionibacteriales</taxon>
        <taxon>Nocardioidaceae</taxon>
        <taxon>Nocardioides</taxon>
    </lineage>
</organism>
<feature type="domain" description="Glyoxalase-like" evidence="6">
    <location>
        <begin position="121"/>
        <end position="223"/>
    </location>
</feature>
<accession>A0A1I3CNP8</accession>
<dbReference type="CDD" id="cd00488">
    <property type="entry name" value="PCD_DCoH"/>
    <property type="match status" value="1"/>
</dbReference>
<dbReference type="Pfam" id="PF18029">
    <property type="entry name" value="Glyoxalase_6"/>
    <property type="match status" value="1"/>
</dbReference>
<dbReference type="InterPro" id="IPR001533">
    <property type="entry name" value="Pterin_deHydtase"/>
</dbReference>
<evidence type="ECO:0000256" key="1">
    <source>
        <dbReference type="ARBA" id="ARBA00001554"/>
    </source>
</evidence>
<dbReference type="Pfam" id="PF01329">
    <property type="entry name" value="Pterin_4a"/>
    <property type="match status" value="1"/>
</dbReference>
<comment type="similarity">
    <text evidence="2">Belongs to the pterin-4-alpha-carbinolamine dehydratase family.</text>
</comment>
<evidence type="ECO:0000313" key="7">
    <source>
        <dbReference type="EMBL" id="SFH75861.1"/>
    </source>
</evidence>
<dbReference type="STRING" id="1005945.SAMN05216561_102138"/>
<dbReference type="Proteomes" id="UP000198649">
    <property type="component" value="Unassembled WGS sequence"/>
</dbReference>
<dbReference type="SUPFAM" id="SSF55248">
    <property type="entry name" value="PCD-like"/>
    <property type="match status" value="1"/>
</dbReference>
<dbReference type="PANTHER" id="PTHR12599">
    <property type="entry name" value="PTERIN-4-ALPHA-CARBINOLAMINE DEHYDRATASE"/>
    <property type="match status" value="1"/>
</dbReference>
<dbReference type="Gene3D" id="3.30.1360.20">
    <property type="entry name" value="Transcriptional coactivator/pterin dehydratase"/>
    <property type="match status" value="1"/>
</dbReference>
<dbReference type="GO" id="GO:0008124">
    <property type="term" value="F:4-alpha-hydroxytetrahydrobiopterin dehydratase activity"/>
    <property type="evidence" value="ECO:0007669"/>
    <property type="project" value="UniProtKB-EC"/>
</dbReference>
<dbReference type="AlphaFoldDB" id="A0A1I3CNP8"/>
<evidence type="ECO:0000256" key="2">
    <source>
        <dbReference type="ARBA" id="ARBA00006472"/>
    </source>
</evidence>
<dbReference type="Gene3D" id="3.10.180.10">
    <property type="entry name" value="2,3-Dihydroxybiphenyl 1,2-Dioxygenase, domain 1"/>
    <property type="match status" value="1"/>
</dbReference>
<dbReference type="PANTHER" id="PTHR12599:SF0">
    <property type="entry name" value="PTERIN-4-ALPHA-CARBINOLAMINE DEHYDRATASE"/>
    <property type="match status" value="1"/>
</dbReference>
<dbReference type="RefSeq" id="WP_091110258.1">
    <property type="nucleotide sequence ID" value="NZ_BKAF01000002.1"/>
</dbReference>
<sequence length="232" mass="25462">MSDDDQADDKAGDKTVLDGHDIETALLEDWRLMFSSLHARFETGDFATGLALVDRIGAAAEEMGHHPDLELSYPRVDVRLTSHDVGGVTRRDVDLARRISDLAGSLGAKAAPAVTRVLELGLDTWDHDEIKPFWAAVLGYEATEAHDDELVDPDGTRPTIWFQEAERHDEPAQRFHLDLRIPPEQVESRIAAALEAGGTLVSDERAPSFWVLADAQGNKICLTTWVGRSASA</sequence>
<evidence type="ECO:0000256" key="3">
    <source>
        <dbReference type="ARBA" id="ARBA00013252"/>
    </source>
</evidence>
<comment type="catalytic activity">
    <reaction evidence="1">
        <text>(4aS,6R)-4a-hydroxy-L-erythro-5,6,7,8-tetrahydrobiopterin = (6R)-L-erythro-6,7-dihydrobiopterin + H2O</text>
        <dbReference type="Rhea" id="RHEA:11920"/>
        <dbReference type="ChEBI" id="CHEBI:15377"/>
        <dbReference type="ChEBI" id="CHEBI:15642"/>
        <dbReference type="ChEBI" id="CHEBI:43120"/>
        <dbReference type="EC" id="4.2.1.96"/>
    </reaction>
</comment>
<evidence type="ECO:0000256" key="5">
    <source>
        <dbReference type="ARBA" id="ARBA00023239"/>
    </source>
</evidence>
<name>A0A1I3CNP8_9ACTN</name>
<dbReference type="OrthoDB" id="15077at2"/>
<keyword evidence="8" id="KW-1185">Reference proteome</keyword>
<dbReference type="NCBIfam" id="NF002017">
    <property type="entry name" value="PRK00823.1-2"/>
    <property type="match status" value="1"/>
</dbReference>
<evidence type="ECO:0000256" key="4">
    <source>
        <dbReference type="ARBA" id="ARBA00021735"/>
    </source>
</evidence>
<evidence type="ECO:0000313" key="8">
    <source>
        <dbReference type="Proteomes" id="UP000198649"/>
    </source>
</evidence>
<gene>
    <name evidence="7" type="ORF">SAMN05216561_102138</name>
</gene>
<evidence type="ECO:0000259" key="6">
    <source>
        <dbReference type="Pfam" id="PF18029"/>
    </source>
</evidence>
<protein>
    <recommendedName>
        <fullName evidence="4">Putative pterin-4-alpha-carbinolamine dehydratase</fullName>
        <ecNumber evidence="3">4.2.1.96</ecNumber>
    </recommendedName>
</protein>
<dbReference type="InterPro" id="IPR029068">
    <property type="entry name" value="Glyas_Bleomycin-R_OHBP_Dase"/>
</dbReference>
<keyword evidence="5" id="KW-0456">Lyase</keyword>
<dbReference type="EC" id="4.2.1.96" evidence="3"/>
<reference evidence="7 8" key="1">
    <citation type="submission" date="2016-10" db="EMBL/GenBank/DDBJ databases">
        <authorList>
            <person name="de Groot N.N."/>
        </authorList>
    </citation>
    <scope>NUCLEOTIDE SEQUENCE [LARGE SCALE GENOMIC DNA]</scope>
    <source>
        <strain evidence="7 8">CGMCC 1.11156</strain>
    </source>
</reference>
<proteinExistence type="inferred from homology"/>
<dbReference type="SUPFAM" id="SSF54593">
    <property type="entry name" value="Glyoxalase/Bleomycin resistance protein/Dihydroxybiphenyl dioxygenase"/>
    <property type="match status" value="1"/>
</dbReference>
<dbReference type="EMBL" id="FOQG01000002">
    <property type="protein sequence ID" value="SFH75861.1"/>
    <property type="molecule type" value="Genomic_DNA"/>
</dbReference>
<dbReference type="InterPro" id="IPR041581">
    <property type="entry name" value="Glyoxalase_6"/>
</dbReference>
<dbReference type="GO" id="GO:0006729">
    <property type="term" value="P:tetrahydrobiopterin biosynthetic process"/>
    <property type="evidence" value="ECO:0007669"/>
    <property type="project" value="InterPro"/>
</dbReference>